<evidence type="ECO:0000313" key="2">
    <source>
        <dbReference type="EMBL" id="MCC9628876.1"/>
    </source>
</evidence>
<dbReference type="SMART" id="SM00100">
    <property type="entry name" value="cNMP"/>
    <property type="match status" value="1"/>
</dbReference>
<protein>
    <submittedName>
        <fullName evidence="2">Crp/Fnr family transcriptional regulator</fullName>
    </submittedName>
</protein>
<reference evidence="2" key="1">
    <citation type="submission" date="2021-11" db="EMBL/GenBank/DDBJ databases">
        <title>Genome sequence.</title>
        <authorList>
            <person name="Sun Q."/>
        </authorList>
    </citation>
    <scope>NUCLEOTIDE SEQUENCE</scope>
    <source>
        <strain evidence="2">JC732</strain>
    </source>
</reference>
<dbReference type="PANTHER" id="PTHR24567:SF74">
    <property type="entry name" value="HTH-TYPE TRANSCRIPTIONAL REGULATOR ARCR"/>
    <property type="match status" value="1"/>
</dbReference>
<dbReference type="Proteomes" id="UP001139103">
    <property type="component" value="Unassembled WGS sequence"/>
</dbReference>
<dbReference type="InterPro" id="IPR050397">
    <property type="entry name" value="Env_Response_Regulators"/>
</dbReference>
<dbReference type="AlphaFoldDB" id="A0A9X1MLN8"/>
<dbReference type="InterPro" id="IPR014710">
    <property type="entry name" value="RmlC-like_jellyroll"/>
</dbReference>
<evidence type="ECO:0000313" key="3">
    <source>
        <dbReference type="Proteomes" id="UP001139103"/>
    </source>
</evidence>
<sequence>MSDSELIEVIRRVDCFQGISEEDLQTVAAMGHVVEYDKSATIFREGDAAVTSYVVISGTVSLEICAPGFGCRRISTVREGEFLGWSPVLDNLHLTVTGRTVEPTRLVELPKQELLALCERSPRFGYSFMRGIAQTLARRLNAARMQLLNLFGDEAESSLGSD</sequence>
<dbReference type="GO" id="GO:0003700">
    <property type="term" value="F:DNA-binding transcription factor activity"/>
    <property type="evidence" value="ECO:0007669"/>
    <property type="project" value="TreeGrafter"/>
</dbReference>
<dbReference type="InterPro" id="IPR018490">
    <property type="entry name" value="cNMP-bd_dom_sf"/>
</dbReference>
<dbReference type="GO" id="GO:0005829">
    <property type="term" value="C:cytosol"/>
    <property type="evidence" value="ECO:0007669"/>
    <property type="project" value="TreeGrafter"/>
</dbReference>
<dbReference type="CDD" id="cd00038">
    <property type="entry name" value="CAP_ED"/>
    <property type="match status" value="1"/>
</dbReference>
<feature type="domain" description="Cyclic nucleotide-binding" evidence="1">
    <location>
        <begin position="15"/>
        <end position="117"/>
    </location>
</feature>
<dbReference type="EMBL" id="JAJKFT010000004">
    <property type="protein sequence ID" value="MCC9628876.1"/>
    <property type="molecule type" value="Genomic_DNA"/>
</dbReference>
<dbReference type="SUPFAM" id="SSF51206">
    <property type="entry name" value="cAMP-binding domain-like"/>
    <property type="match status" value="1"/>
</dbReference>
<evidence type="ECO:0000259" key="1">
    <source>
        <dbReference type="PROSITE" id="PS50042"/>
    </source>
</evidence>
<dbReference type="InterPro" id="IPR000595">
    <property type="entry name" value="cNMP-bd_dom"/>
</dbReference>
<accession>A0A9X1MLN8</accession>
<organism evidence="2 3">
    <name type="scientific">Blastopirellula sediminis</name>
    <dbReference type="NCBI Taxonomy" id="2894196"/>
    <lineage>
        <taxon>Bacteria</taxon>
        <taxon>Pseudomonadati</taxon>
        <taxon>Planctomycetota</taxon>
        <taxon>Planctomycetia</taxon>
        <taxon>Pirellulales</taxon>
        <taxon>Pirellulaceae</taxon>
        <taxon>Blastopirellula</taxon>
    </lineage>
</organism>
<name>A0A9X1MLN8_9BACT</name>
<proteinExistence type="predicted"/>
<dbReference type="Pfam" id="PF00027">
    <property type="entry name" value="cNMP_binding"/>
    <property type="match status" value="1"/>
</dbReference>
<dbReference type="PROSITE" id="PS50042">
    <property type="entry name" value="CNMP_BINDING_3"/>
    <property type="match status" value="1"/>
</dbReference>
<keyword evidence="3" id="KW-1185">Reference proteome</keyword>
<dbReference type="RefSeq" id="WP_230218368.1">
    <property type="nucleotide sequence ID" value="NZ_JAJKFT010000004.1"/>
</dbReference>
<dbReference type="Gene3D" id="2.60.120.10">
    <property type="entry name" value="Jelly Rolls"/>
    <property type="match status" value="1"/>
</dbReference>
<comment type="caution">
    <text evidence="2">The sequence shown here is derived from an EMBL/GenBank/DDBJ whole genome shotgun (WGS) entry which is preliminary data.</text>
</comment>
<dbReference type="PANTHER" id="PTHR24567">
    <property type="entry name" value="CRP FAMILY TRANSCRIPTIONAL REGULATORY PROTEIN"/>
    <property type="match status" value="1"/>
</dbReference>
<gene>
    <name evidence="2" type="ORF">LOC68_10740</name>
</gene>